<dbReference type="EMBL" id="NESQ01000028">
    <property type="protein sequence ID" value="PUU82424.1"/>
    <property type="molecule type" value="Genomic_DNA"/>
</dbReference>
<dbReference type="Gene3D" id="2.60.40.640">
    <property type="match status" value="1"/>
</dbReference>
<comment type="caution">
    <text evidence="5">The sequence shown here is derived from an EMBL/GenBank/DDBJ whole genome shotgun (WGS) entry which is preliminary data.</text>
</comment>
<dbReference type="Pfam" id="PF00339">
    <property type="entry name" value="Arrestin_N"/>
    <property type="match status" value="1"/>
</dbReference>
<feature type="region of interest" description="Disordered" evidence="3">
    <location>
        <begin position="465"/>
        <end position="485"/>
    </location>
</feature>
<dbReference type="InterPro" id="IPR050357">
    <property type="entry name" value="Arrestin_domain-protein"/>
</dbReference>
<sequence>MHLLNRGHNHTIPYCDIRLDGNVVVLRGTPEESAGAVLEGTLAFCITESVSVRSITLSLVGVRRLNWQEKTSTASAGISVKPVKSESVVFVKKWEFLEFSHKHPVTLRPDNYEYDFGTVLPGDLPESIEGLESAQIFYRLKAVVERPRFAQNITAKRHLRIIRTLNPGALELSQTMSVENVWPDKVEYSISIPNKAVPFGSSIPIDITLVPLRKGLTVGKIVCNFQELHSLSNPDKGTTKNDTRHVLQQTFENCEIEMEGDEDLGRWRLQDRVELPKSLVRCVQDCEVDHIQVKHKLKFTIQLHNTDGHISELRASLPVQLFISPNLLMGEDNIVHGATSSEGLVLHQNQAPPRYGDHCLDRLYQGLPQDHYETPIQTPLPSRPNSPSLSRQNSSENLVTYSGGDSGRTGPYTLPRVPSHRNTGGTSPSLLSPASPSRTMAEEVAARLSQCGNEDYFSRPVESIGHITRHSGPSTGVHSPDELREGGVDLGALSKVPSYSTAIRSGTRNLSSASNLPTYHNGFYSAPTSLSISPRGSPPSPPLMPIMHSLLQRRKRQTDVEGSSR</sequence>
<name>A0A2T7A3X5_TUBBO</name>
<dbReference type="InterPro" id="IPR011022">
    <property type="entry name" value="Arrestin_C-like"/>
</dbReference>
<dbReference type="GO" id="GO:0030674">
    <property type="term" value="F:protein-macromolecule adaptor activity"/>
    <property type="evidence" value="ECO:0007669"/>
    <property type="project" value="TreeGrafter"/>
</dbReference>
<dbReference type="InterPro" id="IPR014752">
    <property type="entry name" value="Arrestin-like_C"/>
</dbReference>
<protein>
    <submittedName>
        <fullName evidence="5">S-antigen, C-terminal domain-domain-containing protein</fullName>
    </submittedName>
</protein>
<keyword evidence="6" id="KW-1185">Reference proteome</keyword>
<comment type="similarity">
    <text evidence="1">Belongs to the arrestin family.</text>
</comment>
<dbReference type="GO" id="GO:0005829">
    <property type="term" value="C:cytosol"/>
    <property type="evidence" value="ECO:0007669"/>
    <property type="project" value="TreeGrafter"/>
</dbReference>
<dbReference type="Proteomes" id="UP000244722">
    <property type="component" value="Unassembled WGS sequence"/>
</dbReference>
<dbReference type="InterPro" id="IPR014756">
    <property type="entry name" value="Ig_E-set"/>
</dbReference>
<organism evidence="5 6">
    <name type="scientific">Tuber borchii</name>
    <name type="common">White truffle</name>
    <dbReference type="NCBI Taxonomy" id="42251"/>
    <lineage>
        <taxon>Eukaryota</taxon>
        <taxon>Fungi</taxon>
        <taxon>Dikarya</taxon>
        <taxon>Ascomycota</taxon>
        <taxon>Pezizomycotina</taxon>
        <taxon>Pezizomycetes</taxon>
        <taxon>Pezizales</taxon>
        <taxon>Tuberaceae</taxon>
        <taxon>Tuber</taxon>
    </lineage>
</organism>
<feature type="compositionally biased region" description="Low complexity" evidence="3">
    <location>
        <begin position="379"/>
        <end position="395"/>
    </location>
</feature>
<dbReference type="InterPro" id="IPR011021">
    <property type="entry name" value="Arrestin-like_N"/>
</dbReference>
<feature type="region of interest" description="Disordered" evidence="3">
    <location>
        <begin position="530"/>
        <end position="565"/>
    </location>
</feature>
<dbReference type="SMART" id="SM01017">
    <property type="entry name" value="Arrestin_C"/>
    <property type="match status" value="1"/>
</dbReference>
<evidence type="ECO:0000313" key="6">
    <source>
        <dbReference type="Proteomes" id="UP000244722"/>
    </source>
</evidence>
<feature type="region of interest" description="Disordered" evidence="3">
    <location>
        <begin position="371"/>
        <end position="442"/>
    </location>
</feature>
<evidence type="ECO:0000313" key="5">
    <source>
        <dbReference type="EMBL" id="PUU82424.1"/>
    </source>
</evidence>
<proteinExistence type="inferred from homology"/>
<evidence type="ECO:0000256" key="3">
    <source>
        <dbReference type="SAM" id="MobiDB-lite"/>
    </source>
</evidence>
<feature type="compositionally biased region" description="Low complexity" evidence="3">
    <location>
        <begin position="427"/>
        <end position="437"/>
    </location>
</feature>
<accession>A0A2T7A3X5</accession>
<comment type="subunit">
    <text evidence="2">Interacts with hulA.</text>
</comment>
<dbReference type="OrthoDB" id="2333384at2759"/>
<dbReference type="GO" id="GO:0031625">
    <property type="term" value="F:ubiquitin protein ligase binding"/>
    <property type="evidence" value="ECO:0007669"/>
    <property type="project" value="TreeGrafter"/>
</dbReference>
<dbReference type="GO" id="GO:0005886">
    <property type="term" value="C:plasma membrane"/>
    <property type="evidence" value="ECO:0007669"/>
    <property type="project" value="TreeGrafter"/>
</dbReference>
<dbReference type="STRING" id="42251.A0A2T7A3X5"/>
<dbReference type="SUPFAM" id="SSF81296">
    <property type="entry name" value="E set domains"/>
    <property type="match status" value="1"/>
</dbReference>
<gene>
    <name evidence="5" type="ORF">B9Z19DRAFT_415399</name>
</gene>
<evidence type="ECO:0000256" key="2">
    <source>
        <dbReference type="ARBA" id="ARBA00038766"/>
    </source>
</evidence>
<reference evidence="5 6" key="1">
    <citation type="submission" date="2017-04" db="EMBL/GenBank/DDBJ databases">
        <title>Draft genome sequence of Tuber borchii Vittad., a whitish edible truffle.</title>
        <authorList>
            <consortium name="DOE Joint Genome Institute"/>
            <person name="Murat C."/>
            <person name="Kuo A."/>
            <person name="Barry K.W."/>
            <person name="Clum A."/>
            <person name="Dockter R.B."/>
            <person name="Fauchery L."/>
            <person name="Iotti M."/>
            <person name="Kohler A."/>
            <person name="Labutti K."/>
            <person name="Lindquist E.A."/>
            <person name="Lipzen A."/>
            <person name="Ohm R.A."/>
            <person name="Wang M."/>
            <person name="Grigoriev I.V."/>
            <person name="Zambonelli A."/>
            <person name="Martin F.M."/>
        </authorList>
    </citation>
    <scope>NUCLEOTIDE SEQUENCE [LARGE SCALE GENOMIC DNA]</scope>
    <source>
        <strain evidence="5 6">Tbo3840</strain>
    </source>
</reference>
<dbReference type="PANTHER" id="PTHR11188:SF17">
    <property type="entry name" value="FI21816P1"/>
    <property type="match status" value="1"/>
</dbReference>
<feature type="domain" description="Arrestin C-terminal-like" evidence="4">
    <location>
        <begin position="182"/>
        <end position="326"/>
    </location>
</feature>
<dbReference type="Pfam" id="PF02752">
    <property type="entry name" value="Arrestin_C"/>
    <property type="match status" value="1"/>
</dbReference>
<evidence type="ECO:0000259" key="4">
    <source>
        <dbReference type="SMART" id="SM01017"/>
    </source>
</evidence>
<evidence type="ECO:0000256" key="1">
    <source>
        <dbReference type="ARBA" id="ARBA00005298"/>
    </source>
</evidence>
<dbReference type="AlphaFoldDB" id="A0A2T7A3X5"/>
<dbReference type="PANTHER" id="PTHR11188">
    <property type="entry name" value="ARRESTIN DOMAIN CONTAINING PROTEIN"/>
    <property type="match status" value="1"/>
</dbReference>
<dbReference type="GO" id="GO:0070086">
    <property type="term" value="P:ubiquitin-dependent endocytosis"/>
    <property type="evidence" value="ECO:0007669"/>
    <property type="project" value="TreeGrafter"/>
</dbReference>